<sequence length="90" mass="10404">MAFCALLMAAMISTFLMYFSMRRIAGSRNCKREKGYREIIDPSAGYRQSLSIDAQSHQTFFFTPAKNTGPKQDLHIFFPCEQSSMDMRYL</sequence>
<accession>A0A8H6EH24</accession>
<keyword evidence="1" id="KW-1133">Transmembrane helix</keyword>
<organism evidence="2 3">
    <name type="scientific">Botrytis fragariae</name>
    <dbReference type="NCBI Taxonomy" id="1964551"/>
    <lineage>
        <taxon>Eukaryota</taxon>
        <taxon>Fungi</taxon>
        <taxon>Dikarya</taxon>
        <taxon>Ascomycota</taxon>
        <taxon>Pezizomycotina</taxon>
        <taxon>Leotiomycetes</taxon>
        <taxon>Helotiales</taxon>
        <taxon>Sclerotiniaceae</taxon>
        <taxon>Botrytis</taxon>
    </lineage>
</organism>
<dbReference type="EMBL" id="JABFCT010000011">
    <property type="protein sequence ID" value="KAF5872039.1"/>
    <property type="molecule type" value="Genomic_DNA"/>
</dbReference>
<feature type="transmembrane region" description="Helical" evidence="1">
    <location>
        <begin position="6"/>
        <end position="25"/>
    </location>
</feature>
<reference evidence="2 3" key="1">
    <citation type="journal article" date="2020" name="Phytopathology">
        <title>A high-quality genome resource of Botrytis fragariae, a new and rapidly spreading fungal pathogen causing strawberry gray mold in the U.S.A.</title>
        <authorList>
            <person name="Wu Y."/>
            <person name="Saski C.A."/>
            <person name="Schnabel G."/>
            <person name="Xiao S."/>
            <person name="Hu M."/>
        </authorList>
    </citation>
    <scope>NUCLEOTIDE SEQUENCE [LARGE SCALE GENOMIC DNA]</scope>
    <source>
        <strain evidence="2 3">BVB16</strain>
    </source>
</reference>
<keyword evidence="1" id="KW-0812">Transmembrane</keyword>
<evidence type="ECO:0000313" key="2">
    <source>
        <dbReference type="EMBL" id="KAF5872039.1"/>
    </source>
</evidence>
<proteinExistence type="predicted"/>
<keyword evidence="3" id="KW-1185">Reference proteome</keyword>
<gene>
    <name evidence="2" type="ORF">Bfra_009067</name>
</gene>
<dbReference type="RefSeq" id="XP_037190985.1">
    <property type="nucleotide sequence ID" value="XM_037339419.1"/>
</dbReference>
<dbReference type="GeneID" id="59263111"/>
<protein>
    <submittedName>
        <fullName evidence="2">Uncharacterized protein</fullName>
    </submittedName>
</protein>
<evidence type="ECO:0000256" key="1">
    <source>
        <dbReference type="SAM" id="Phobius"/>
    </source>
</evidence>
<name>A0A8H6EH24_9HELO</name>
<dbReference type="Proteomes" id="UP000531561">
    <property type="component" value="Unassembled WGS sequence"/>
</dbReference>
<comment type="caution">
    <text evidence="2">The sequence shown here is derived from an EMBL/GenBank/DDBJ whole genome shotgun (WGS) entry which is preliminary data.</text>
</comment>
<keyword evidence="1" id="KW-0472">Membrane</keyword>
<dbReference type="AlphaFoldDB" id="A0A8H6EH24"/>
<evidence type="ECO:0000313" key="3">
    <source>
        <dbReference type="Proteomes" id="UP000531561"/>
    </source>
</evidence>